<dbReference type="InterPro" id="IPR019319">
    <property type="entry name" value="Plg-R(KT)"/>
</dbReference>
<evidence type="ECO:0000313" key="1">
    <source>
        <dbReference type="EMBL" id="KAJ1369643.1"/>
    </source>
</evidence>
<dbReference type="EMBL" id="JAHQIW010006648">
    <property type="protein sequence ID" value="KAJ1369643.1"/>
    <property type="molecule type" value="Genomic_DNA"/>
</dbReference>
<keyword evidence="2" id="KW-1185">Reference proteome</keyword>
<name>A0AAD5R4R6_PARTN</name>
<accession>A0AAD5R4R6</accession>
<sequence>MGSYFSSVSSSPLAFPSDLYAELERTRIERELAITQILEQRRRAYKLAEEREKMKFTASGGGLMIIFSILSSFHHKNLLHLLPIFPTVTYLGYQAHYCFGNKLAIINEMAAKSCQGKHRRMAPCPIRVQDVRDRITQLRLLKQDEELFM</sequence>
<proteinExistence type="predicted"/>
<dbReference type="Proteomes" id="UP001196413">
    <property type="component" value="Unassembled WGS sequence"/>
</dbReference>
<gene>
    <name evidence="1" type="ORF">KIN20_031143</name>
</gene>
<comment type="caution">
    <text evidence="1">The sequence shown here is derived from an EMBL/GenBank/DDBJ whole genome shotgun (WGS) entry which is preliminary data.</text>
</comment>
<dbReference type="AlphaFoldDB" id="A0AAD5R4R6"/>
<dbReference type="GO" id="GO:0005886">
    <property type="term" value="C:plasma membrane"/>
    <property type="evidence" value="ECO:0007669"/>
    <property type="project" value="InterPro"/>
</dbReference>
<dbReference type="PANTHER" id="PTHR13411">
    <property type="entry name" value="PLASMINOGEN RECEPTOR (KT)"/>
    <property type="match status" value="1"/>
</dbReference>
<dbReference type="PANTHER" id="PTHR13411:SF5">
    <property type="entry name" value="PROTEIN CBR-TAG-281"/>
    <property type="match status" value="1"/>
</dbReference>
<protein>
    <submittedName>
        <fullName evidence="1">Uncharacterized protein</fullName>
    </submittedName>
</protein>
<reference evidence="1" key="1">
    <citation type="submission" date="2021-06" db="EMBL/GenBank/DDBJ databases">
        <title>Parelaphostrongylus tenuis whole genome reference sequence.</title>
        <authorList>
            <person name="Garwood T.J."/>
            <person name="Larsen P.A."/>
            <person name="Fountain-Jones N.M."/>
            <person name="Garbe J.R."/>
            <person name="Macchietto M.G."/>
            <person name="Kania S.A."/>
            <person name="Gerhold R.W."/>
            <person name="Richards J.E."/>
            <person name="Wolf T.M."/>
        </authorList>
    </citation>
    <scope>NUCLEOTIDE SEQUENCE</scope>
    <source>
        <strain evidence="1">MNPRO001-30</strain>
        <tissue evidence="1">Meninges</tissue>
    </source>
</reference>
<dbReference type="Pfam" id="PF10166">
    <property type="entry name" value="DUF2368"/>
    <property type="match status" value="1"/>
</dbReference>
<organism evidence="1 2">
    <name type="scientific">Parelaphostrongylus tenuis</name>
    <name type="common">Meningeal worm</name>
    <dbReference type="NCBI Taxonomy" id="148309"/>
    <lineage>
        <taxon>Eukaryota</taxon>
        <taxon>Metazoa</taxon>
        <taxon>Ecdysozoa</taxon>
        <taxon>Nematoda</taxon>
        <taxon>Chromadorea</taxon>
        <taxon>Rhabditida</taxon>
        <taxon>Rhabditina</taxon>
        <taxon>Rhabditomorpha</taxon>
        <taxon>Strongyloidea</taxon>
        <taxon>Metastrongylidae</taxon>
        <taxon>Parelaphostrongylus</taxon>
    </lineage>
</organism>
<evidence type="ECO:0000313" key="2">
    <source>
        <dbReference type="Proteomes" id="UP001196413"/>
    </source>
</evidence>